<organism evidence="1 2">
    <name type="scientific">Devosia neptuniae</name>
    <dbReference type="NCBI Taxonomy" id="191302"/>
    <lineage>
        <taxon>Bacteria</taxon>
        <taxon>Pseudomonadati</taxon>
        <taxon>Pseudomonadota</taxon>
        <taxon>Alphaproteobacteria</taxon>
        <taxon>Hyphomicrobiales</taxon>
        <taxon>Devosiaceae</taxon>
        <taxon>Devosia</taxon>
    </lineage>
</organism>
<keyword evidence="2" id="KW-1185">Reference proteome</keyword>
<protein>
    <submittedName>
        <fullName evidence="1">Uncharacterized protein</fullName>
    </submittedName>
</protein>
<sequence length="99" mass="10510">MYLYQDNGICAGGGHPDSNLVALWEDAGPVRTVTRKEIVPGVYGDILVDRTANDGSLVLLGFKSASGIFPRVRSNFNSAELTAAIATLTTIRDALDEVA</sequence>
<evidence type="ECO:0000313" key="1">
    <source>
        <dbReference type="EMBL" id="UXN70941.1"/>
    </source>
</evidence>
<dbReference type="Proteomes" id="UP001061862">
    <property type="component" value="Chromosome"/>
</dbReference>
<gene>
    <name evidence="1" type="ORF">N8A98_07060</name>
</gene>
<dbReference type="RefSeq" id="WP_262170245.1">
    <property type="nucleotide sequence ID" value="NZ_CP104965.1"/>
</dbReference>
<proteinExistence type="predicted"/>
<evidence type="ECO:0000313" key="2">
    <source>
        <dbReference type="Proteomes" id="UP001061862"/>
    </source>
</evidence>
<dbReference type="EMBL" id="CP104965">
    <property type="protein sequence ID" value="UXN70941.1"/>
    <property type="molecule type" value="Genomic_DNA"/>
</dbReference>
<name>A0ABY6CID1_9HYPH</name>
<accession>A0ABY6CID1</accession>
<reference evidence="1 2" key="1">
    <citation type="submission" date="2022-09" db="EMBL/GenBank/DDBJ databases">
        <title>Interaction between co-microsymbionts with complementary sets of symbiotic genes in legume-rhizobium systems.</title>
        <authorList>
            <person name="Safronova V."/>
            <person name="Sazanova A."/>
            <person name="Afonin A."/>
            <person name="Chirak E."/>
        </authorList>
    </citation>
    <scope>NUCLEOTIDE SEQUENCE [LARGE SCALE GENOMIC DNA]</scope>
    <source>
        <strain evidence="1 2">A18/4-1</strain>
    </source>
</reference>